<proteinExistence type="predicted"/>
<comment type="caution">
    <text evidence="1">The sequence shown here is derived from an EMBL/GenBank/DDBJ whole genome shotgun (WGS) entry which is preliminary data.</text>
</comment>
<reference evidence="1" key="1">
    <citation type="submission" date="2018-04" db="EMBL/GenBank/DDBJ databases">
        <title>Draft genome sequence of the Candidatus Spirobacillus cienkowskii, a pathogen of freshwater Daphnia species, reconstructed from hemolymph metagenomic reads.</title>
        <authorList>
            <person name="Bresciani L."/>
            <person name="Lemos L.N."/>
            <person name="Wale N."/>
            <person name="Lin J.Y."/>
            <person name="Fernandes G.R."/>
            <person name="Duffy M.A."/>
            <person name="Rodrigues J.M."/>
        </authorList>
    </citation>
    <scope>NUCLEOTIDE SEQUENCE [LARGE SCALE GENOMIC DNA]</scope>
    <source>
        <strain evidence="1">Binning01</strain>
    </source>
</reference>
<gene>
    <name evidence="1" type="ORF">DCC88_03720</name>
</gene>
<evidence type="ECO:0008006" key="3">
    <source>
        <dbReference type="Google" id="ProtNLM"/>
    </source>
</evidence>
<keyword evidence="2" id="KW-1185">Reference proteome</keyword>
<accession>A0A369KPW1</accession>
<protein>
    <recommendedName>
        <fullName evidence="3">Phage tail protein</fullName>
    </recommendedName>
</protein>
<sequence>MKDIAFFYDTEQRCFDLQCLGSEIQIEDSLRTAIALSLFTDAKVDEFELPRSETNRGFWADALDNHETGSKLWLLLRSKRNSHVIKKTEEYCKKSLEWLIEDKLVENIEVKAQINSHELTINITIFYQNKTSNFKFEVS</sequence>
<dbReference type="Proteomes" id="UP000253934">
    <property type="component" value="Unassembled WGS sequence"/>
</dbReference>
<dbReference type="RefSeq" id="WP_338635745.1">
    <property type="nucleotide sequence ID" value="NZ_CP146516.1"/>
</dbReference>
<dbReference type="EMBL" id="QOVW01000038">
    <property type="protein sequence ID" value="RDB36709.1"/>
    <property type="molecule type" value="Genomic_DNA"/>
</dbReference>
<evidence type="ECO:0000313" key="1">
    <source>
        <dbReference type="EMBL" id="RDB36709.1"/>
    </source>
</evidence>
<dbReference type="Pfam" id="PF07409">
    <property type="entry name" value="GP46"/>
    <property type="match status" value="1"/>
</dbReference>
<dbReference type="InterPro" id="IPR010877">
    <property type="entry name" value="Phage_Mu_Gp46"/>
</dbReference>
<dbReference type="AlphaFoldDB" id="A0A369KPW1"/>
<organism evidence="1 2">
    <name type="scientific">Spirobacillus cienkowskii</name>
    <dbReference type="NCBI Taxonomy" id="495820"/>
    <lineage>
        <taxon>Bacteria</taxon>
        <taxon>Pseudomonadati</taxon>
        <taxon>Bdellovibrionota</taxon>
        <taxon>Oligoflexia</taxon>
        <taxon>Silvanigrellales</taxon>
        <taxon>Spirobacillus</taxon>
    </lineage>
</organism>
<name>A0A369KPW1_9BACT</name>
<evidence type="ECO:0000313" key="2">
    <source>
        <dbReference type="Proteomes" id="UP000253934"/>
    </source>
</evidence>